<feature type="region of interest" description="Disordered" evidence="1">
    <location>
        <begin position="513"/>
        <end position="551"/>
    </location>
</feature>
<comment type="caution">
    <text evidence="3">The sequence shown here is derived from an EMBL/GenBank/DDBJ whole genome shotgun (WGS) entry which is preliminary data.</text>
</comment>
<evidence type="ECO:0000313" key="3">
    <source>
        <dbReference type="EMBL" id="CAH0107893.1"/>
    </source>
</evidence>
<dbReference type="InterPro" id="IPR036047">
    <property type="entry name" value="F-box-like_dom_sf"/>
</dbReference>
<feature type="compositionally biased region" description="Acidic residues" evidence="1">
    <location>
        <begin position="515"/>
        <end position="542"/>
    </location>
</feature>
<dbReference type="EMBL" id="CAKKLH010000280">
    <property type="protein sequence ID" value="CAH0107893.1"/>
    <property type="molecule type" value="Genomic_DNA"/>
</dbReference>
<dbReference type="Pfam" id="PF08755">
    <property type="entry name" value="YccV-like"/>
    <property type="match status" value="1"/>
</dbReference>
<evidence type="ECO:0000259" key="2">
    <source>
        <dbReference type="SMART" id="SM00992"/>
    </source>
</evidence>
<dbReference type="PANTHER" id="PTHR31350">
    <property type="entry name" value="SI:DKEY-261L7.2"/>
    <property type="match status" value="1"/>
</dbReference>
<dbReference type="SMART" id="SM00992">
    <property type="entry name" value="YccV-like"/>
    <property type="match status" value="1"/>
</dbReference>
<gene>
    <name evidence="3" type="ORF">DGAL_LOCUS11232</name>
</gene>
<proteinExistence type="predicted"/>
<dbReference type="PANTHER" id="PTHR31350:SF21">
    <property type="entry name" value="F-BOX ONLY PROTEIN 21"/>
    <property type="match status" value="1"/>
</dbReference>
<dbReference type="InterPro" id="IPR011722">
    <property type="entry name" value="Hemimethylated_DNA-bd_dom"/>
</dbReference>
<dbReference type="OrthoDB" id="6345946at2759"/>
<dbReference type="AlphaFoldDB" id="A0A8J2WKB5"/>
<organism evidence="3 4">
    <name type="scientific">Daphnia galeata</name>
    <dbReference type="NCBI Taxonomy" id="27404"/>
    <lineage>
        <taxon>Eukaryota</taxon>
        <taxon>Metazoa</taxon>
        <taxon>Ecdysozoa</taxon>
        <taxon>Arthropoda</taxon>
        <taxon>Crustacea</taxon>
        <taxon>Branchiopoda</taxon>
        <taxon>Diplostraca</taxon>
        <taxon>Cladocera</taxon>
        <taxon>Anomopoda</taxon>
        <taxon>Daphniidae</taxon>
        <taxon>Daphnia</taxon>
    </lineage>
</organism>
<name>A0A8J2WKB5_9CRUS</name>
<sequence>MSLLSLSNEVLLRNIFSRDVISITDLQSLMISCRTLYNIIQESDELWRLKFIKRWGNFFPQLPNKKGVWFEITTLRCKKAKEVQNVVRNMSSIAYPVGQSPFNVIDKLIAGPFPIPECVQNELEEMVYDKKIRENKTTFHYARDTLVKVRISILDKKWRDFMAQPESQMSLFEGVALISQWSTMEHGKLQTSLKDLGTSIENITKRVNKQMTEVPCASTAEPRKKAEIILDLITHVMFNEMGFKLLPFTYSSHLHFSCISQVFKRKEGCPTLLCAIYQEVARKMDIPCELVYCKKRDEAHFMGRLMMNNSKLLLRWKDSAGSEDDSIYIDVYRGGSLKKSSVYPFLKEQPAASVDSVLNEMVGHLTNRIWHTYDEYGEKMMGNDLLFFVRLACSISPKNSSKVMWYAELCVDLGIQLDDAIELLQSEELTPEINTFSFRSPSNILEQCISELNKQKAEITAAKCVHHRLSSIKFPVGLVVMCNYKKWGRKFRKPCVIVSWNLKFQESSEWKSEVGSDDEYYDEEDSDDFEDEEDEGDEEVDEDKACSRTKKAVPNQDQPYYHILMVEDGENNPVQHKLNVPEESLELLPAAVAIKHDNIWFHFERFDGRRYVPNTEKRAQFPEDEEVTLSLIG</sequence>
<dbReference type="GO" id="GO:0003677">
    <property type="term" value="F:DNA binding"/>
    <property type="evidence" value="ECO:0007669"/>
    <property type="project" value="InterPro"/>
</dbReference>
<dbReference type="Proteomes" id="UP000789390">
    <property type="component" value="Unassembled WGS sequence"/>
</dbReference>
<accession>A0A8J2WKB5</accession>
<dbReference type="SUPFAM" id="SSF81383">
    <property type="entry name" value="F-box domain"/>
    <property type="match status" value="1"/>
</dbReference>
<feature type="domain" description="Hemimethylated DNA-binding" evidence="2">
    <location>
        <begin position="471"/>
        <end position="614"/>
    </location>
</feature>
<evidence type="ECO:0000256" key="1">
    <source>
        <dbReference type="SAM" id="MobiDB-lite"/>
    </source>
</evidence>
<keyword evidence="4" id="KW-1185">Reference proteome</keyword>
<reference evidence="3" key="1">
    <citation type="submission" date="2021-11" db="EMBL/GenBank/DDBJ databases">
        <authorList>
            <person name="Schell T."/>
        </authorList>
    </citation>
    <scope>NUCLEOTIDE SEQUENCE</scope>
    <source>
        <strain evidence="3">M5</strain>
    </source>
</reference>
<evidence type="ECO:0000313" key="4">
    <source>
        <dbReference type="Proteomes" id="UP000789390"/>
    </source>
</evidence>
<dbReference type="Pfam" id="PF13369">
    <property type="entry name" value="Transglut_core2"/>
    <property type="match status" value="1"/>
</dbReference>
<protein>
    <recommendedName>
        <fullName evidence="2">Hemimethylated DNA-binding domain-containing protein</fullName>
    </recommendedName>
</protein>
<dbReference type="InterPro" id="IPR032698">
    <property type="entry name" value="SirB1_N"/>
</dbReference>